<dbReference type="Pfam" id="PF00004">
    <property type="entry name" value="AAA"/>
    <property type="match status" value="1"/>
</dbReference>
<name>A0AAN6VPY5_9PEZI</name>
<dbReference type="InterPro" id="IPR003960">
    <property type="entry name" value="ATPase_AAA_CS"/>
</dbReference>
<evidence type="ECO:0000256" key="2">
    <source>
        <dbReference type="ARBA" id="ARBA00022741"/>
    </source>
</evidence>
<dbReference type="Pfam" id="PF17862">
    <property type="entry name" value="AAA_lid_3"/>
    <property type="match status" value="1"/>
</dbReference>
<feature type="compositionally biased region" description="Low complexity" evidence="6">
    <location>
        <begin position="98"/>
        <end position="114"/>
    </location>
</feature>
<feature type="region of interest" description="Disordered" evidence="6">
    <location>
        <begin position="706"/>
        <end position="735"/>
    </location>
</feature>
<feature type="region of interest" description="Disordered" evidence="6">
    <location>
        <begin position="41"/>
        <end position="121"/>
    </location>
</feature>
<dbReference type="InterPro" id="IPR003959">
    <property type="entry name" value="ATPase_AAA_core"/>
</dbReference>
<evidence type="ECO:0000256" key="3">
    <source>
        <dbReference type="ARBA" id="ARBA00022787"/>
    </source>
</evidence>
<feature type="compositionally biased region" description="Low complexity" evidence="6">
    <location>
        <begin position="52"/>
        <end position="61"/>
    </location>
</feature>
<dbReference type="SMART" id="SM00382">
    <property type="entry name" value="AAA"/>
    <property type="match status" value="1"/>
</dbReference>
<evidence type="ECO:0000256" key="5">
    <source>
        <dbReference type="ARBA" id="ARBA00023128"/>
    </source>
</evidence>
<dbReference type="InterPro" id="IPR041569">
    <property type="entry name" value="AAA_lid_3"/>
</dbReference>
<dbReference type="GO" id="GO:0005741">
    <property type="term" value="C:mitochondrial outer membrane"/>
    <property type="evidence" value="ECO:0007669"/>
    <property type="project" value="UniProtKB-SubCell"/>
</dbReference>
<organism evidence="8 9">
    <name type="scientific">Chaetomidium leptoderma</name>
    <dbReference type="NCBI Taxonomy" id="669021"/>
    <lineage>
        <taxon>Eukaryota</taxon>
        <taxon>Fungi</taxon>
        <taxon>Dikarya</taxon>
        <taxon>Ascomycota</taxon>
        <taxon>Pezizomycotina</taxon>
        <taxon>Sordariomycetes</taxon>
        <taxon>Sordariomycetidae</taxon>
        <taxon>Sordariales</taxon>
        <taxon>Chaetomiaceae</taxon>
        <taxon>Chaetomidium</taxon>
    </lineage>
</organism>
<gene>
    <name evidence="8" type="ORF">C8A00DRAFT_42129</name>
</gene>
<accession>A0AAN6VPY5</accession>
<evidence type="ECO:0000313" key="9">
    <source>
        <dbReference type="Proteomes" id="UP001302745"/>
    </source>
</evidence>
<dbReference type="InterPro" id="IPR003593">
    <property type="entry name" value="AAA+_ATPase"/>
</dbReference>
<keyword evidence="2" id="KW-0547">Nucleotide-binding</keyword>
<sequence length="1089" mass="119013">MPTAAGARALLSAHAPTRAWQRLPRVVALAVHANPAIAVPSALPHRRRGPRSFHTSSSVRSSRPEDPNAAHPPPPADSNDPNNSNKDNGAAAAENNSPPVEAPAQAEVEPAAPDADAKREKLKGAGYGSARARANRNNRVEEAPGLELPYWFAARQISLYERRPLGAPDALLPPLKEEDRRMMMSLMEDVVEKATLTEADVQTWKDKLLHFGRRLDLNDDALQLLRRQAQALGSGAFWQTLLYVHHPEADPDHIERLRQHHSDCHIQRALWWPIPENLMTADAQRWLSNIRFDAAPAGSGALHLSPLAKRPDPEYSVCMELLAAVQSQLTAPPAVSPGASRPESRRPPIVLSVLRGKGRRIADSVVNDIATDLKADVLHLNAHHIARIVGGHLGQNQYSARGTVSMLGYAAAEMNGRLALRPDPESEQVGGMVAVELPSRLRSFLSTGGGSASSTLSDGRWEDMKIGAAMEAFVAGVDFKRQHGSLAFNRENPVSLPPSLRSVRSVAEQSAARNLIIHVHDYVELSSLYPAIIHKLRAIADRMWMAGKRVVLVGSSSGDMNKSSQWRDQLADLGRDGAHIIPYHASSTKPNIRLEKLDAIEQNISNIEDMLRAKVGDQVPITFSKSLKTGASVPEEDHKLLLKTLSNQVYDVQWVYRLVSLMVGGRTGQCDEYDYACLNYSLKFMSDRNSHWATIDPAVRPPYFSPLSTPRSSTSGSSSSSSPDDPSFSNLSGAAASKEYNSDEKKLLSGLINANDIRTTFNDIIVPPETKESLIGLTTLSLVRPEAFAYGVLKTEHIPGCLLYGPPGTGKTLLAKAVAKESGASMLEVSAADINDKWVGQSEKNVQALFSLARKLAPCVIFLDEADALLAARRSGPARAAYRETITQFLREWDGLTTNGGAGPPLFIMVATNRPFDLDEAVLRRLPRKILVDLPLAPEREAILRVMLAEETLAAEVDLAALAVETELYSGSDLKNLCVSAAMEAVREEVRAKEVWQQGQGKGEGEKEEYQWPERRVLEKRHFDKGLREISASISGDMESLKAIRKFDEQYGDAGRKRKVKRGMGFEVVPDHGKGGTGEARVRQIGVVA</sequence>
<comment type="subcellular location">
    <subcellularLocation>
        <location evidence="1">Mitochondrion outer membrane</location>
        <topology evidence="1">Single-pass membrane protein</topology>
    </subcellularLocation>
</comment>
<reference evidence="8" key="2">
    <citation type="submission" date="2023-05" db="EMBL/GenBank/DDBJ databases">
        <authorList>
            <consortium name="Lawrence Berkeley National Laboratory"/>
            <person name="Steindorff A."/>
            <person name="Hensen N."/>
            <person name="Bonometti L."/>
            <person name="Westerberg I."/>
            <person name="Brannstrom I.O."/>
            <person name="Guillou S."/>
            <person name="Cros-Aarteil S."/>
            <person name="Calhoun S."/>
            <person name="Haridas S."/>
            <person name="Kuo A."/>
            <person name="Mondo S."/>
            <person name="Pangilinan J."/>
            <person name="Riley R."/>
            <person name="Labutti K."/>
            <person name="Andreopoulos B."/>
            <person name="Lipzen A."/>
            <person name="Chen C."/>
            <person name="Yanf M."/>
            <person name="Daum C."/>
            <person name="Ng V."/>
            <person name="Clum A."/>
            <person name="Ohm R."/>
            <person name="Martin F."/>
            <person name="Silar P."/>
            <person name="Natvig D."/>
            <person name="Lalanne C."/>
            <person name="Gautier V."/>
            <person name="Ament-Velasquez S.L."/>
            <person name="Kruys A."/>
            <person name="Hutchinson M.I."/>
            <person name="Powell A.J."/>
            <person name="Barry K."/>
            <person name="Miller A.N."/>
            <person name="Grigoriev I.V."/>
            <person name="Debuchy R."/>
            <person name="Gladieux P."/>
            <person name="Thoren M.H."/>
            <person name="Johannesson H."/>
        </authorList>
    </citation>
    <scope>NUCLEOTIDE SEQUENCE</scope>
    <source>
        <strain evidence="8">CBS 538.74</strain>
    </source>
</reference>
<dbReference type="AlphaFoldDB" id="A0AAN6VPY5"/>
<dbReference type="PROSITE" id="PS00674">
    <property type="entry name" value="AAA"/>
    <property type="match status" value="1"/>
</dbReference>
<evidence type="ECO:0000256" key="6">
    <source>
        <dbReference type="SAM" id="MobiDB-lite"/>
    </source>
</evidence>
<dbReference type="Gene3D" id="3.40.50.300">
    <property type="entry name" value="P-loop containing nucleotide triphosphate hydrolases"/>
    <property type="match status" value="1"/>
</dbReference>
<feature type="domain" description="AAA+ ATPase" evidence="7">
    <location>
        <begin position="797"/>
        <end position="936"/>
    </location>
</feature>
<dbReference type="PANTHER" id="PTHR45644:SF56">
    <property type="entry name" value="AAA ATPASE, PUTATIVE (AFU_ORTHOLOGUE AFUA_2G12920)-RELATED"/>
    <property type="match status" value="1"/>
</dbReference>
<evidence type="ECO:0000259" key="7">
    <source>
        <dbReference type="SMART" id="SM00382"/>
    </source>
</evidence>
<feature type="compositionally biased region" description="Low complexity" evidence="6">
    <location>
        <begin position="706"/>
        <end position="732"/>
    </location>
</feature>
<evidence type="ECO:0000256" key="4">
    <source>
        <dbReference type="ARBA" id="ARBA00022840"/>
    </source>
</evidence>
<dbReference type="EMBL" id="MU856892">
    <property type="protein sequence ID" value="KAK4155245.1"/>
    <property type="molecule type" value="Genomic_DNA"/>
</dbReference>
<dbReference type="GO" id="GO:0005524">
    <property type="term" value="F:ATP binding"/>
    <property type="evidence" value="ECO:0007669"/>
    <property type="project" value="UniProtKB-KW"/>
</dbReference>
<dbReference type="Gene3D" id="1.10.8.60">
    <property type="match status" value="1"/>
</dbReference>
<dbReference type="InterPro" id="IPR051701">
    <property type="entry name" value="Mito_OM_Translocase_MSP1"/>
</dbReference>
<proteinExistence type="predicted"/>
<keyword evidence="9" id="KW-1185">Reference proteome</keyword>
<evidence type="ECO:0000256" key="1">
    <source>
        <dbReference type="ARBA" id="ARBA00004572"/>
    </source>
</evidence>
<keyword evidence="5" id="KW-0496">Mitochondrion</keyword>
<protein>
    <recommendedName>
        <fullName evidence="7">AAA+ ATPase domain-containing protein</fullName>
    </recommendedName>
</protein>
<keyword evidence="3" id="KW-0472">Membrane</keyword>
<keyword evidence="4" id="KW-0067">ATP-binding</keyword>
<evidence type="ECO:0000313" key="8">
    <source>
        <dbReference type="EMBL" id="KAK4155245.1"/>
    </source>
</evidence>
<dbReference type="Proteomes" id="UP001302745">
    <property type="component" value="Unassembled WGS sequence"/>
</dbReference>
<dbReference type="InterPro" id="IPR027417">
    <property type="entry name" value="P-loop_NTPase"/>
</dbReference>
<comment type="caution">
    <text evidence="8">The sequence shown here is derived from an EMBL/GenBank/DDBJ whole genome shotgun (WGS) entry which is preliminary data.</text>
</comment>
<dbReference type="PANTHER" id="PTHR45644">
    <property type="entry name" value="AAA ATPASE, PUTATIVE (AFU_ORTHOLOGUE AFUA_2G12920)-RELATED-RELATED"/>
    <property type="match status" value="1"/>
</dbReference>
<feature type="compositionally biased region" description="Low complexity" evidence="6">
    <location>
        <begin position="77"/>
        <end position="90"/>
    </location>
</feature>
<dbReference type="GO" id="GO:0016887">
    <property type="term" value="F:ATP hydrolysis activity"/>
    <property type="evidence" value="ECO:0007669"/>
    <property type="project" value="InterPro"/>
</dbReference>
<keyword evidence="3" id="KW-1000">Mitochondrion outer membrane</keyword>
<reference evidence="8" key="1">
    <citation type="journal article" date="2023" name="Mol. Phylogenet. Evol.">
        <title>Genome-scale phylogeny and comparative genomics of the fungal order Sordariales.</title>
        <authorList>
            <person name="Hensen N."/>
            <person name="Bonometti L."/>
            <person name="Westerberg I."/>
            <person name="Brannstrom I.O."/>
            <person name="Guillou S."/>
            <person name="Cros-Aarteil S."/>
            <person name="Calhoun S."/>
            <person name="Haridas S."/>
            <person name="Kuo A."/>
            <person name="Mondo S."/>
            <person name="Pangilinan J."/>
            <person name="Riley R."/>
            <person name="LaButti K."/>
            <person name="Andreopoulos B."/>
            <person name="Lipzen A."/>
            <person name="Chen C."/>
            <person name="Yan M."/>
            <person name="Daum C."/>
            <person name="Ng V."/>
            <person name="Clum A."/>
            <person name="Steindorff A."/>
            <person name="Ohm R.A."/>
            <person name="Martin F."/>
            <person name="Silar P."/>
            <person name="Natvig D.O."/>
            <person name="Lalanne C."/>
            <person name="Gautier V."/>
            <person name="Ament-Velasquez S.L."/>
            <person name="Kruys A."/>
            <person name="Hutchinson M.I."/>
            <person name="Powell A.J."/>
            <person name="Barry K."/>
            <person name="Miller A.N."/>
            <person name="Grigoriev I.V."/>
            <person name="Debuchy R."/>
            <person name="Gladieux P."/>
            <person name="Hiltunen Thoren M."/>
            <person name="Johannesson H."/>
        </authorList>
    </citation>
    <scope>NUCLEOTIDE SEQUENCE</scope>
    <source>
        <strain evidence="8">CBS 538.74</strain>
    </source>
</reference>
<dbReference type="SUPFAM" id="SSF52540">
    <property type="entry name" value="P-loop containing nucleoside triphosphate hydrolases"/>
    <property type="match status" value="1"/>
</dbReference>